<evidence type="ECO:0000313" key="3">
    <source>
        <dbReference type="Proteomes" id="UP000799436"/>
    </source>
</evidence>
<dbReference type="Proteomes" id="UP000799436">
    <property type="component" value="Unassembled WGS sequence"/>
</dbReference>
<dbReference type="OrthoDB" id="5427633at2759"/>
<evidence type="ECO:0000313" key="2">
    <source>
        <dbReference type="EMBL" id="KAF2764077.1"/>
    </source>
</evidence>
<sequence length="233" mass="25622">MQTQKVKIMHAGIWSIDFGQFSTIASISLDNFELFSSSAQADTQNAEDEVLKGSIDFKDIPRPEQNSQIVAAQGLLHILALGIENILTVQQIAAFNPSSSSSPTDDVFRPFCSAARPGGTPARPMDQDAARDLEAQQSRLGPGRVPTAWPIQSDAGEYVSFVAYRSCQTSQSQIIFIESTLERRCRQDIDETCQHDAVGVRVVYAAALHILYCDSLLARLLEYVLAQQVTDVR</sequence>
<feature type="region of interest" description="Disordered" evidence="1">
    <location>
        <begin position="97"/>
        <end position="127"/>
    </location>
</feature>
<name>A0A6G1KU12_9PEZI</name>
<protein>
    <submittedName>
        <fullName evidence="2">Uncharacterized protein</fullName>
    </submittedName>
</protein>
<dbReference type="AlphaFoldDB" id="A0A6G1KU12"/>
<keyword evidence="3" id="KW-1185">Reference proteome</keyword>
<gene>
    <name evidence="2" type="ORF">EJ03DRAFT_359133</name>
</gene>
<proteinExistence type="predicted"/>
<organism evidence="2 3">
    <name type="scientific">Teratosphaeria nubilosa</name>
    <dbReference type="NCBI Taxonomy" id="161662"/>
    <lineage>
        <taxon>Eukaryota</taxon>
        <taxon>Fungi</taxon>
        <taxon>Dikarya</taxon>
        <taxon>Ascomycota</taxon>
        <taxon>Pezizomycotina</taxon>
        <taxon>Dothideomycetes</taxon>
        <taxon>Dothideomycetidae</taxon>
        <taxon>Mycosphaerellales</taxon>
        <taxon>Teratosphaeriaceae</taxon>
        <taxon>Teratosphaeria</taxon>
    </lineage>
</organism>
<evidence type="ECO:0000256" key="1">
    <source>
        <dbReference type="SAM" id="MobiDB-lite"/>
    </source>
</evidence>
<reference evidence="2" key="1">
    <citation type="journal article" date="2020" name="Stud. Mycol.">
        <title>101 Dothideomycetes genomes: a test case for predicting lifestyles and emergence of pathogens.</title>
        <authorList>
            <person name="Haridas S."/>
            <person name="Albert R."/>
            <person name="Binder M."/>
            <person name="Bloem J."/>
            <person name="Labutti K."/>
            <person name="Salamov A."/>
            <person name="Andreopoulos B."/>
            <person name="Baker S."/>
            <person name="Barry K."/>
            <person name="Bills G."/>
            <person name="Bluhm B."/>
            <person name="Cannon C."/>
            <person name="Castanera R."/>
            <person name="Culley D."/>
            <person name="Daum C."/>
            <person name="Ezra D."/>
            <person name="Gonzalez J."/>
            <person name="Henrissat B."/>
            <person name="Kuo A."/>
            <person name="Liang C."/>
            <person name="Lipzen A."/>
            <person name="Lutzoni F."/>
            <person name="Magnuson J."/>
            <person name="Mondo S."/>
            <person name="Nolan M."/>
            <person name="Ohm R."/>
            <person name="Pangilinan J."/>
            <person name="Park H.-J."/>
            <person name="Ramirez L."/>
            <person name="Alfaro M."/>
            <person name="Sun H."/>
            <person name="Tritt A."/>
            <person name="Yoshinaga Y."/>
            <person name="Zwiers L.-H."/>
            <person name="Turgeon B."/>
            <person name="Goodwin S."/>
            <person name="Spatafora J."/>
            <person name="Crous P."/>
            <person name="Grigoriev I."/>
        </authorList>
    </citation>
    <scope>NUCLEOTIDE SEQUENCE</scope>
    <source>
        <strain evidence="2">CBS 116005</strain>
    </source>
</reference>
<dbReference type="EMBL" id="ML995941">
    <property type="protein sequence ID" value="KAF2764077.1"/>
    <property type="molecule type" value="Genomic_DNA"/>
</dbReference>
<accession>A0A6G1KU12</accession>